<feature type="region of interest" description="Disordered" evidence="1">
    <location>
        <begin position="569"/>
        <end position="593"/>
    </location>
</feature>
<evidence type="ECO:0000256" key="1">
    <source>
        <dbReference type="SAM" id="MobiDB-lite"/>
    </source>
</evidence>
<dbReference type="Proteomes" id="UP000813461">
    <property type="component" value="Unassembled WGS sequence"/>
</dbReference>
<feature type="compositionally biased region" description="Polar residues" evidence="1">
    <location>
        <begin position="270"/>
        <end position="284"/>
    </location>
</feature>
<feature type="region of interest" description="Disordered" evidence="1">
    <location>
        <begin position="171"/>
        <end position="224"/>
    </location>
</feature>
<protein>
    <submittedName>
        <fullName evidence="2">Uncharacterized protein</fullName>
    </submittedName>
</protein>
<evidence type="ECO:0000313" key="2">
    <source>
        <dbReference type="EMBL" id="KAH7090308.1"/>
    </source>
</evidence>
<feature type="compositionally biased region" description="Polar residues" evidence="1">
    <location>
        <begin position="249"/>
        <end position="262"/>
    </location>
</feature>
<feature type="compositionally biased region" description="Basic residues" evidence="1">
    <location>
        <begin position="498"/>
        <end position="513"/>
    </location>
</feature>
<accession>A0A8K0RDG1</accession>
<organism evidence="2 3">
    <name type="scientific">Paraphoma chrysanthemicola</name>
    <dbReference type="NCBI Taxonomy" id="798071"/>
    <lineage>
        <taxon>Eukaryota</taxon>
        <taxon>Fungi</taxon>
        <taxon>Dikarya</taxon>
        <taxon>Ascomycota</taxon>
        <taxon>Pezizomycotina</taxon>
        <taxon>Dothideomycetes</taxon>
        <taxon>Pleosporomycetidae</taxon>
        <taxon>Pleosporales</taxon>
        <taxon>Pleosporineae</taxon>
        <taxon>Phaeosphaeriaceae</taxon>
        <taxon>Paraphoma</taxon>
    </lineage>
</organism>
<comment type="caution">
    <text evidence="2">The sequence shown here is derived from an EMBL/GenBank/DDBJ whole genome shotgun (WGS) entry which is preliminary data.</text>
</comment>
<feature type="region of interest" description="Disordered" evidence="1">
    <location>
        <begin position="436"/>
        <end position="519"/>
    </location>
</feature>
<name>A0A8K0RDG1_9PLEO</name>
<proteinExistence type="predicted"/>
<sequence length="649" mass="71351">MSAAVVDAETSSPHDSIAPTYPYVFRRVFHCGHPDELVQVSQLARPKRIMSFPIALEDGSQLSAARQIYSLERCRDCADAHFGADKRLSEHDQMTIRPRSMAAYQGAVLRQRDSVASIQDGFASVLNRLQEARRARHTPVSCKGDVGHAACAGAPDGGMYVKTLSVANKHPGLFGGSRQPSHPGAEMDPVPQLHTDATKDHDANVASGGRKPQVVRPSDGCGDVTHRRTCETNIAQRHCAASPDDQNKPRSTYAQASSQTYHSAVGKQPSKLNSADNPSTTRQQTVAHLEKAMENDSRAAHERDSSEHNDALIMIHPNGTAVSNSAAMTRWYESTPELDNDSESDRSLSEELEVPILSPDTFGIPSTEFTGVLRDLAGAIEPGFREVANRDPVAFAGGAHRSRFSWGSSIYSDTSIELGSEDAAWWTPRPLVVKKDVAPAPPPIPERNPLRLIKRRSQALPTTPEKESRASRNILNLRLDLSKPTMKEKRKSTESSSTKRKRSHTSKRKTSKSSKKESLLEIATPDHILEAMRIPGYEGIKHRRSVSIPWSRGPRRTKSHADIERVSENTEKTKGTRGHARGASEPFYIGTGSVKSRSSRKWDAVMPSEGAVRRSCITSLVNEHNERRPMQRLAINKELPPLPMAAQSS</sequence>
<evidence type="ECO:0000313" key="3">
    <source>
        <dbReference type="Proteomes" id="UP000813461"/>
    </source>
</evidence>
<dbReference type="OrthoDB" id="3782229at2759"/>
<keyword evidence="3" id="KW-1185">Reference proteome</keyword>
<dbReference type="EMBL" id="JAGMVJ010000005">
    <property type="protein sequence ID" value="KAH7090308.1"/>
    <property type="molecule type" value="Genomic_DNA"/>
</dbReference>
<feature type="region of interest" description="Disordered" evidence="1">
    <location>
        <begin position="238"/>
        <end position="284"/>
    </location>
</feature>
<dbReference type="AlphaFoldDB" id="A0A8K0RDG1"/>
<reference evidence="2" key="1">
    <citation type="journal article" date="2021" name="Nat. Commun.">
        <title>Genetic determinants of endophytism in the Arabidopsis root mycobiome.</title>
        <authorList>
            <person name="Mesny F."/>
            <person name="Miyauchi S."/>
            <person name="Thiergart T."/>
            <person name="Pickel B."/>
            <person name="Atanasova L."/>
            <person name="Karlsson M."/>
            <person name="Huettel B."/>
            <person name="Barry K.W."/>
            <person name="Haridas S."/>
            <person name="Chen C."/>
            <person name="Bauer D."/>
            <person name="Andreopoulos W."/>
            <person name="Pangilinan J."/>
            <person name="LaButti K."/>
            <person name="Riley R."/>
            <person name="Lipzen A."/>
            <person name="Clum A."/>
            <person name="Drula E."/>
            <person name="Henrissat B."/>
            <person name="Kohler A."/>
            <person name="Grigoriev I.V."/>
            <person name="Martin F.M."/>
            <person name="Hacquard S."/>
        </authorList>
    </citation>
    <scope>NUCLEOTIDE SEQUENCE</scope>
    <source>
        <strain evidence="2">MPI-SDFR-AT-0120</strain>
    </source>
</reference>
<gene>
    <name evidence="2" type="ORF">FB567DRAFT_288068</name>
</gene>